<feature type="compositionally biased region" description="Basic and acidic residues" evidence="1">
    <location>
        <begin position="140"/>
        <end position="150"/>
    </location>
</feature>
<gene>
    <name evidence="2" type="ORF">CRG98_029559</name>
</gene>
<dbReference type="AlphaFoldDB" id="A0A2I0J1E3"/>
<proteinExistence type="predicted"/>
<dbReference type="EMBL" id="PGOL01002154">
    <property type="protein sequence ID" value="PKI50059.1"/>
    <property type="molecule type" value="Genomic_DNA"/>
</dbReference>
<feature type="region of interest" description="Disordered" evidence="1">
    <location>
        <begin position="63"/>
        <end position="150"/>
    </location>
</feature>
<accession>A0A2I0J1E3</accession>
<keyword evidence="3" id="KW-1185">Reference proteome</keyword>
<reference evidence="2 3" key="1">
    <citation type="submission" date="2017-11" db="EMBL/GenBank/DDBJ databases">
        <title>De-novo sequencing of pomegranate (Punica granatum L.) genome.</title>
        <authorList>
            <person name="Akparov Z."/>
            <person name="Amiraslanov A."/>
            <person name="Hajiyeva S."/>
            <person name="Abbasov M."/>
            <person name="Kaur K."/>
            <person name="Hamwieh A."/>
            <person name="Solovyev V."/>
            <person name="Salamov A."/>
            <person name="Braich B."/>
            <person name="Kosarev P."/>
            <person name="Mahmoud A."/>
            <person name="Hajiyev E."/>
            <person name="Babayeva S."/>
            <person name="Izzatullayeva V."/>
            <person name="Mammadov A."/>
            <person name="Mammadov A."/>
            <person name="Sharifova S."/>
            <person name="Ojaghi J."/>
            <person name="Eynullazada K."/>
            <person name="Bayramov B."/>
            <person name="Abdulazimova A."/>
            <person name="Shahmuradov I."/>
        </authorList>
    </citation>
    <scope>NUCLEOTIDE SEQUENCE [LARGE SCALE GENOMIC DNA]</scope>
    <source>
        <strain evidence="3">cv. AG2017</strain>
        <tissue evidence="2">Leaf</tissue>
    </source>
</reference>
<name>A0A2I0J1E3_PUNGR</name>
<evidence type="ECO:0000256" key="1">
    <source>
        <dbReference type="SAM" id="MobiDB-lite"/>
    </source>
</evidence>
<evidence type="ECO:0000313" key="2">
    <source>
        <dbReference type="EMBL" id="PKI50059.1"/>
    </source>
</evidence>
<organism evidence="2 3">
    <name type="scientific">Punica granatum</name>
    <name type="common">Pomegranate</name>
    <dbReference type="NCBI Taxonomy" id="22663"/>
    <lineage>
        <taxon>Eukaryota</taxon>
        <taxon>Viridiplantae</taxon>
        <taxon>Streptophyta</taxon>
        <taxon>Embryophyta</taxon>
        <taxon>Tracheophyta</taxon>
        <taxon>Spermatophyta</taxon>
        <taxon>Magnoliopsida</taxon>
        <taxon>eudicotyledons</taxon>
        <taxon>Gunneridae</taxon>
        <taxon>Pentapetalae</taxon>
        <taxon>rosids</taxon>
        <taxon>malvids</taxon>
        <taxon>Myrtales</taxon>
        <taxon>Lythraceae</taxon>
        <taxon>Punica</taxon>
    </lineage>
</organism>
<protein>
    <submittedName>
        <fullName evidence="2">Uncharacterized protein</fullName>
    </submittedName>
</protein>
<comment type="caution">
    <text evidence="2">The sequence shown here is derived from an EMBL/GenBank/DDBJ whole genome shotgun (WGS) entry which is preliminary data.</text>
</comment>
<evidence type="ECO:0000313" key="3">
    <source>
        <dbReference type="Proteomes" id="UP000233551"/>
    </source>
</evidence>
<feature type="compositionally biased region" description="Basic and acidic residues" evidence="1">
    <location>
        <begin position="96"/>
        <end position="108"/>
    </location>
</feature>
<feature type="region of interest" description="Disordered" evidence="1">
    <location>
        <begin position="30"/>
        <end position="50"/>
    </location>
</feature>
<dbReference type="Proteomes" id="UP000233551">
    <property type="component" value="Unassembled WGS sequence"/>
</dbReference>
<sequence>MPEFRRVRWYSKAGDQKQLITLPTNEQLINQLGSGGRDQPPARENSSPVRFGCSVLRELSSYQGAGAADQETSKEGARTRGSQTSRAFRTRRRARAVAEDDQSRIRKETIRRRPSRGRAEVLWSPSRRRPEPRALSGGGARDKEIGFERA</sequence>